<keyword evidence="1" id="KW-1133">Transmembrane helix</keyword>
<dbReference type="InterPro" id="IPR012419">
    <property type="entry name" value="Cas1_AcylTrans_dom"/>
</dbReference>
<keyword evidence="1" id="KW-0812">Transmembrane</keyword>
<feature type="transmembrane region" description="Helical" evidence="1">
    <location>
        <begin position="55"/>
        <end position="74"/>
    </location>
</feature>
<dbReference type="AlphaFoldDB" id="A0AA35R595"/>
<sequence length="99" mass="11253">MCGMVRVPWQAVAGRLFGELLVGGLVFISGYTYFSHYWKHSQFNWRRIGYVLFRVNLLPVLLSLTLGDIIWGLYSAHTPVTWFPLHVSLHGLLASDDSS</sequence>
<proteinExistence type="predicted"/>
<accession>A0AA35R595</accession>
<evidence type="ECO:0000313" key="3">
    <source>
        <dbReference type="EMBL" id="CAI8003901.1"/>
    </source>
</evidence>
<feature type="domain" description="Cas1p 10 TM acyl transferase" evidence="2">
    <location>
        <begin position="20"/>
        <end position="66"/>
    </location>
</feature>
<keyword evidence="1" id="KW-0472">Membrane</keyword>
<evidence type="ECO:0000313" key="4">
    <source>
        <dbReference type="Proteomes" id="UP001174909"/>
    </source>
</evidence>
<dbReference type="Proteomes" id="UP001174909">
    <property type="component" value="Unassembled WGS sequence"/>
</dbReference>
<evidence type="ECO:0000259" key="2">
    <source>
        <dbReference type="Pfam" id="PF07779"/>
    </source>
</evidence>
<keyword evidence="4" id="KW-1185">Reference proteome</keyword>
<name>A0AA35R595_GEOBA</name>
<comment type="caution">
    <text evidence="3">The sequence shown here is derived from an EMBL/GenBank/DDBJ whole genome shotgun (WGS) entry which is preliminary data.</text>
</comment>
<feature type="transmembrane region" description="Helical" evidence="1">
    <location>
        <begin position="12"/>
        <end position="34"/>
    </location>
</feature>
<organism evidence="3 4">
    <name type="scientific">Geodia barretti</name>
    <name type="common">Barrett's horny sponge</name>
    <dbReference type="NCBI Taxonomy" id="519541"/>
    <lineage>
        <taxon>Eukaryota</taxon>
        <taxon>Metazoa</taxon>
        <taxon>Porifera</taxon>
        <taxon>Demospongiae</taxon>
        <taxon>Heteroscleromorpha</taxon>
        <taxon>Tetractinellida</taxon>
        <taxon>Astrophorina</taxon>
        <taxon>Geodiidae</taxon>
        <taxon>Geodia</taxon>
    </lineage>
</organism>
<gene>
    <name evidence="3" type="ORF">GBAR_LOCUS3797</name>
</gene>
<dbReference type="Pfam" id="PF07779">
    <property type="entry name" value="Cas1_AcylT"/>
    <property type="match status" value="1"/>
</dbReference>
<dbReference type="EMBL" id="CASHTH010000546">
    <property type="protein sequence ID" value="CAI8003901.1"/>
    <property type="molecule type" value="Genomic_DNA"/>
</dbReference>
<protein>
    <recommendedName>
        <fullName evidence="2">Cas1p 10 TM acyl transferase domain-containing protein</fullName>
    </recommendedName>
</protein>
<reference evidence="3" key="1">
    <citation type="submission" date="2023-03" db="EMBL/GenBank/DDBJ databases">
        <authorList>
            <person name="Steffen K."/>
            <person name="Cardenas P."/>
        </authorList>
    </citation>
    <scope>NUCLEOTIDE SEQUENCE</scope>
</reference>
<evidence type="ECO:0000256" key="1">
    <source>
        <dbReference type="SAM" id="Phobius"/>
    </source>
</evidence>